<name>A0A4Q8XNB3_RHILE</name>
<dbReference type="Pfam" id="PF01594">
    <property type="entry name" value="AI-2E_transport"/>
    <property type="match status" value="1"/>
</dbReference>
<dbReference type="PANTHER" id="PTHR21716:SF16">
    <property type="entry name" value="BLL1467 PROTEIN"/>
    <property type="match status" value="1"/>
</dbReference>
<keyword evidence="3 6" id="KW-0812">Transmembrane</keyword>
<feature type="transmembrane region" description="Helical" evidence="6">
    <location>
        <begin position="7"/>
        <end position="25"/>
    </location>
</feature>
<feature type="transmembrane region" description="Helical" evidence="6">
    <location>
        <begin position="204"/>
        <end position="226"/>
    </location>
</feature>
<comment type="similarity">
    <text evidence="2">Belongs to the autoinducer-2 exporter (AI-2E) (TC 2.A.86) family.</text>
</comment>
<sequence length="353" mass="38183">MSAFGTALPRWVGVGLFIYASILFLSFAREFLVPIVLSFLLALVFSPIRRFLDERGVPSVITSLIIVGALIAALAIILGAIIVPVSGYIESLPRIEQAIQDKLAGMSQALQGLFEASRRLTDFLRSHAANVQQVELRGNGLITSAALVVPALLAQVLFTLILLLFLLASGDILYEKLVQILPSVQDKHQAIQISHDIERKLSRYLLTITTINVGLGSVIAALLWLSGMPNPLLFGVIAFICNFVPYLGPLVSMTAACAVALISSSGIGFAVAIASLYLVAMTIEGQIITPYFIGKRLRLNTVVVFVAISFWAWLWSVVGMLVAVPLLVTVNVFCEHVESLRGLGNLLSARNDR</sequence>
<evidence type="ECO:0000313" key="8">
    <source>
        <dbReference type="Proteomes" id="UP000293652"/>
    </source>
</evidence>
<evidence type="ECO:0000256" key="1">
    <source>
        <dbReference type="ARBA" id="ARBA00004141"/>
    </source>
</evidence>
<reference evidence="7 8" key="1">
    <citation type="submission" date="2019-02" db="EMBL/GenBank/DDBJ databases">
        <title>The genomic architecture of introgression among sibling species of bacteria.</title>
        <authorList>
            <person name="Cavassim M.I.A."/>
            <person name="Moeskjaer S."/>
            <person name="Moslemi C."/>
            <person name="Fields B."/>
            <person name="Bachmann A."/>
            <person name="Vilhjalmsson B."/>
            <person name="Schierup M.H."/>
            <person name="Young J.P.W."/>
            <person name="Andersen S.U."/>
        </authorList>
    </citation>
    <scope>NUCLEOTIDE SEQUENCE [LARGE SCALE GENOMIC DNA]</scope>
    <source>
        <strain evidence="7 8">SM145A</strain>
    </source>
</reference>
<dbReference type="PANTHER" id="PTHR21716">
    <property type="entry name" value="TRANSMEMBRANE PROTEIN"/>
    <property type="match status" value="1"/>
</dbReference>
<dbReference type="AlphaFoldDB" id="A0A4Q8XNB3"/>
<evidence type="ECO:0000256" key="2">
    <source>
        <dbReference type="ARBA" id="ARBA00009773"/>
    </source>
</evidence>
<evidence type="ECO:0000256" key="4">
    <source>
        <dbReference type="ARBA" id="ARBA00022989"/>
    </source>
</evidence>
<evidence type="ECO:0000256" key="6">
    <source>
        <dbReference type="SAM" id="Phobius"/>
    </source>
</evidence>
<feature type="transmembrane region" description="Helical" evidence="6">
    <location>
        <begin position="313"/>
        <end position="334"/>
    </location>
</feature>
<dbReference type="Proteomes" id="UP000293652">
    <property type="component" value="Unassembled WGS sequence"/>
</dbReference>
<comment type="subcellular location">
    <subcellularLocation>
        <location evidence="1">Membrane</location>
        <topology evidence="1">Multi-pass membrane protein</topology>
    </subcellularLocation>
</comment>
<evidence type="ECO:0000256" key="5">
    <source>
        <dbReference type="ARBA" id="ARBA00023136"/>
    </source>
</evidence>
<protein>
    <submittedName>
        <fullName evidence="7">AI-2E family transporter</fullName>
    </submittedName>
</protein>
<comment type="caution">
    <text evidence="7">The sequence shown here is derived from an EMBL/GenBank/DDBJ whole genome shotgun (WGS) entry which is preliminary data.</text>
</comment>
<evidence type="ECO:0000256" key="3">
    <source>
        <dbReference type="ARBA" id="ARBA00022692"/>
    </source>
</evidence>
<accession>A0A4Q8XNB3</accession>
<feature type="transmembrane region" description="Helical" evidence="6">
    <location>
        <begin position="60"/>
        <end position="83"/>
    </location>
</feature>
<organism evidence="7 8">
    <name type="scientific">Rhizobium leguminosarum</name>
    <dbReference type="NCBI Taxonomy" id="384"/>
    <lineage>
        <taxon>Bacteria</taxon>
        <taxon>Pseudomonadati</taxon>
        <taxon>Pseudomonadota</taxon>
        <taxon>Alphaproteobacteria</taxon>
        <taxon>Hyphomicrobiales</taxon>
        <taxon>Rhizobiaceae</taxon>
        <taxon>Rhizobium/Agrobacterium group</taxon>
        <taxon>Rhizobium</taxon>
    </lineage>
</organism>
<dbReference type="EMBL" id="SIPC01000013">
    <property type="protein sequence ID" value="TAX63659.1"/>
    <property type="molecule type" value="Genomic_DNA"/>
</dbReference>
<feature type="transmembrane region" description="Helical" evidence="6">
    <location>
        <begin position="31"/>
        <end position="48"/>
    </location>
</feature>
<feature type="transmembrane region" description="Helical" evidence="6">
    <location>
        <begin position="141"/>
        <end position="167"/>
    </location>
</feature>
<feature type="transmembrane region" description="Helical" evidence="6">
    <location>
        <begin position="269"/>
        <end position="293"/>
    </location>
</feature>
<proteinExistence type="inferred from homology"/>
<evidence type="ECO:0000313" key="7">
    <source>
        <dbReference type="EMBL" id="TAX63659.1"/>
    </source>
</evidence>
<dbReference type="GO" id="GO:0055085">
    <property type="term" value="P:transmembrane transport"/>
    <property type="evidence" value="ECO:0007669"/>
    <property type="project" value="TreeGrafter"/>
</dbReference>
<feature type="transmembrane region" description="Helical" evidence="6">
    <location>
        <begin position="232"/>
        <end position="262"/>
    </location>
</feature>
<dbReference type="GO" id="GO:0016020">
    <property type="term" value="C:membrane"/>
    <property type="evidence" value="ECO:0007669"/>
    <property type="project" value="UniProtKB-SubCell"/>
</dbReference>
<dbReference type="InterPro" id="IPR002549">
    <property type="entry name" value="AI-2E-like"/>
</dbReference>
<keyword evidence="4 6" id="KW-1133">Transmembrane helix</keyword>
<keyword evidence="5 6" id="KW-0472">Membrane</keyword>
<gene>
    <name evidence="7" type="ORF">ELI03_36080</name>
</gene>